<dbReference type="Gene3D" id="1.10.287.1040">
    <property type="entry name" value="Exonuclease VII, small subunit"/>
    <property type="match status" value="1"/>
</dbReference>
<keyword evidence="4 6" id="KW-0378">Hydrolase</keyword>
<dbReference type="InterPro" id="IPR037004">
    <property type="entry name" value="Exonuc_VII_ssu_sf"/>
</dbReference>
<sequence length="72" mass="8437">MEEKEYTFQEAMKRLDEIVTQLNAGDLELEKAMDLFTEGMKLSARCEKQLTEFEKKMNDLMKENGEADDPEK</sequence>
<accession>A0A7W8D0E8</accession>
<dbReference type="InterPro" id="IPR003761">
    <property type="entry name" value="Exonuc_VII_S"/>
</dbReference>
<keyword evidence="8" id="KW-1185">Reference proteome</keyword>
<proteinExistence type="inferred from homology"/>
<evidence type="ECO:0000256" key="1">
    <source>
        <dbReference type="ARBA" id="ARBA00009998"/>
    </source>
</evidence>
<dbReference type="GO" id="GO:0009318">
    <property type="term" value="C:exodeoxyribonuclease VII complex"/>
    <property type="evidence" value="ECO:0007669"/>
    <property type="project" value="UniProtKB-UniRule"/>
</dbReference>
<comment type="subcellular location">
    <subcellularLocation>
        <location evidence="6">Cytoplasm</location>
    </subcellularLocation>
</comment>
<dbReference type="GO" id="GO:0006308">
    <property type="term" value="P:DNA catabolic process"/>
    <property type="evidence" value="ECO:0007669"/>
    <property type="project" value="UniProtKB-UniRule"/>
</dbReference>
<name>A0A7W8D0E8_9FIRM</name>
<gene>
    <name evidence="6" type="primary">xseB</name>
    <name evidence="7" type="ORF">HNQ47_001733</name>
</gene>
<evidence type="ECO:0000256" key="6">
    <source>
        <dbReference type="HAMAP-Rule" id="MF_00337"/>
    </source>
</evidence>
<comment type="catalytic activity">
    <reaction evidence="6">
        <text>Exonucleolytic cleavage in either 5'- to 3'- or 3'- to 5'-direction to yield nucleoside 5'-phosphates.</text>
        <dbReference type="EC" id="3.1.11.6"/>
    </reaction>
</comment>
<evidence type="ECO:0000256" key="2">
    <source>
        <dbReference type="ARBA" id="ARBA00022490"/>
    </source>
</evidence>
<evidence type="ECO:0000313" key="8">
    <source>
        <dbReference type="Proteomes" id="UP000539953"/>
    </source>
</evidence>
<dbReference type="SUPFAM" id="SSF116842">
    <property type="entry name" value="XseB-like"/>
    <property type="match status" value="1"/>
</dbReference>
<keyword evidence="5 6" id="KW-0269">Exonuclease</keyword>
<dbReference type="PIRSF" id="PIRSF006488">
    <property type="entry name" value="Exonuc_VII_S"/>
    <property type="match status" value="1"/>
</dbReference>
<reference evidence="7 8" key="1">
    <citation type="submission" date="2020-08" db="EMBL/GenBank/DDBJ databases">
        <title>Genomic Encyclopedia of Type Strains, Phase IV (KMG-IV): sequencing the most valuable type-strain genomes for metagenomic binning, comparative biology and taxonomic classification.</title>
        <authorList>
            <person name="Goeker M."/>
        </authorList>
    </citation>
    <scope>NUCLEOTIDE SEQUENCE [LARGE SCALE GENOMIC DNA]</scope>
    <source>
        <strain evidence="7 8">DSM 25799</strain>
    </source>
</reference>
<dbReference type="Pfam" id="PF02609">
    <property type="entry name" value="Exonuc_VII_S"/>
    <property type="match status" value="1"/>
</dbReference>
<dbReference type="GO" id="GO:0008855">
    <property type="term" value="F:exodeoxyribonuclease VII activity"/>
    <property type="evidence" value="ECO:0007669"/>
    <property type="project" value="UniProtKB-UniRule"/>
</dbReference>
<comment type="subunit">
    <text evidence="6">Heterooligomer composed of large and small subunits.</text>
</comment>
<dbReference type="PANTHER" id="PTHR34137">
    <property type="entry name" value="EXODEOXYRIBONUCLEASE 7 SMALL SUBUNIT"/>
    <property type="match status" value="1"/>
</dbReference>
<dbReference type="RefSeq" id="WP_183328989.1">
    <property type="nucleotide sequence ID" value="NZ_JACHHK010000007.1"/>
</dbReference>
<dbReference type="EMBL" id="JACHHK010000007">
    <property type="protein sequence ID" value="MBB5183694.1"/>
    <property type="molecule type" value="Genomic_DNA"/>
</dbReference>
<comment type="similarity">
    <text evidence="1 6">Belongs to the XseB family.</text>
</comment>
<evidence type="ECO:0000313" key="7">
    <source>
        <dbReference type="EMBL" id="MBB5183694.1"/>
    </source>
</evidence>
<dbReference type="AlphaFoldDB" id="A0A7W8D0E8"/>
<dbReference type="GO" id="GO:0005829">
    <property type="term" value="C:cytosol"/>
    <property type="evidence" value="ECO:0007669"/>
    <property type="project" value="TreeGrafter"/>
</dbReference>
<evidence type="ECO:0000256" key="4">
    <source>
        <dbReference type="ARBA" id="ARBA00022801"/>
    </source>
</evidence>
<dbReference type="HAMAP" id="MF_00337">
    <property type="entry name" value="Exonuc_7_S"/>
    <property type="match status" value="1"/>
</dbReference>
<comment type="caution">
    <text evidence="7">The sequence shown here is derived from an EMBL/GenBank/DDBJ whole genome shotgun (WGS) entry which is preliminary data.</text>
</comment>
<evidence type="ECO:0000256" key="5">
    <source>
        <dbReference type="ARBA" id="ARBA00022839"/>
    </source>
</evidence>
<keyword evidence="2 6" id="KW-0963">Cytoplasm</keyword>
<dbReference type="NCBIfam" id="TIGR01280">
    <property type="entry name" value="xseB"/>
    <property type="match status" value="1"/>
</dbReference>
<organism evidence="7 8">
    <name type="scientific">Catenisphaera adipataccumulans</name>
    <dbReference type="NCBI Taxonomy" id="700500"/>
    <lineage>
        <taxon>Bacteria</taxon>
        <taxon>Bacillati</taxon>
        <taxon>Bacillota</taxon>
        <taxon>Erysipelotrichia</taxon>
        <taxon>Erysipelotrichales</taxon>
        <taxon>Erysipelotrichaceae</taxon>
        <taxon>Catenisphaera</taxon>
    </lineage>
</organism>
<dbReference type="Proteomes" id="UP000539953">
    <property type="component" value="Unassembled WGS sequence"/>
</dbReference>
<evidence type="ECO:0000256" key="3">
    <source>
        <dbReference type="ARBA" id="ARBA00022722"/>
    </source>
</evidence>
<dbReference type="EC" id="3.1.11.6" evidence="6"/>
<dbReference type="PANTHER" id="PTHR34137:SF1">
    <property type="entry name" value="EXODEOXYRIBONUCLEASE 7 SMALL SUBUNIT"/>
    <property type="match status" value="1"/>
</dbReference>
<protein>
    <recommendedName>
        <fullName evidence="6">Exodeoxyribonuclease 7 small subunit</fullName>
        <ecNumber evidence="6">3.1.11.6</ecNumber>
    </recommendedName>
    <alternativeName>
        <fullName evidence="6">Exodeoxyribonuclease VII small subunit</fullName>
        <shortName evidence="6">Exonuclease VII small subunit</shortName>
    </alternativeName>
</protein>
<keyword evidence="3 6" id="KW-0540">Nuclease</keyword>
<comment type="function">
    <text evidence="6">Bidirectionally degrades single-stranded DNA into large acid-insoluble oligonucleotides, which are then degraded further into small acid-soluble oligonucleotides.</text>
</comment>